<dbReference type="Proteomes" id="UP000299102">
    <property type="component" value="Unassembled WGS sequence"/>
</dbReference>
<organism evidence="2 3">
    <name type="scientific">Eumeta variegata</name>
    <name type="common">Bagworm moth</name>
    <name type="synonym">Eumeta japonica</name>
    <dbReference type="NCBI Taxonomy" id="151549"/>
    <lineage>
        <taxon>Eukaryota</taxon>
        <taxon>Metazoa</taxon>
        <taxon>Ecdysozoa</taxon>
        <taxon>Arthropoda</taxon>
        <taxon>Hexapoda</taxon>
        <taxon>Insecta</taxon>
        <taxon>Pterygota</taxon>
        <taxon>Neoptera</taxon>
        <taxon>Endopterygota</taxon>
        <taxon>Lepidoptera</taxon>
        <taxon>Glossata</taxon>
        <taxon>Ditrysia</taxon>
        <taxon>Tineoidea</taxon>
        <taxon>Psychidae</taxon>
        <taxon>Oiketicinae</taxon>
        <taxon>Eumeta</taxon>
    </lineage>
</organism>
<dbReference type="EMBL" id="BGZK01000142">
    <property type="protein sequence ID" value="GBP22690.1"/>
    <property type="molecule type" value="Genomic_DNA"/>
</dbReference>
<feature type="region of interest" description="Disordered" evidence="1">
    <location>
        <begin position="70"/>
        <end position="95"/>
    </location>
</feature>
<keyword evidence="3" id="KW-1185">Reference proteome</keyword>
<evidence type="ECO:0000313" key="2">
    <source>
        <dbReference type="EMBL" id="GBP22690.1"/>
    </source>
</evidence>
<dbReference type="AlphaFoldDB" id="A0A4C1U9B3"/>
<reference evidence="2 3" key="1">
    <citation type="journal article" date="2019" name="Commun. Biol.">
        <title>The bagworm genome reveals a unique fibroin gene that provides high tensile strength.</title>
        <authorList>
            <person name="Kono N."/>
            <person name="Nakamura H."/>
            <person name="Ohtoshi R."/>
            <person name="Tomita M."/>
            <person name="Numata K."/>
            <person name="Arakawa K."/>
        </authorList>
    </citation>
    <scope>NUCLEOTIDE SEQUENCE [LARGE SCALE GENOMIC DNA]</scope>
</reference>
<comment type="caution">
    <text evidence="2">The sequence shown here is derived from an EMBL/GenBank/DDBJ whole genome shotgun (WGS) entry which is preliminary data.</text>
</comment>
<sequence length="95" mass="10209">MTPRPMSADVARRSYATPSLTHLMPTSESLNKLVEVNGVVLVSASLCDPEGYGFDTRRVWGNGKFSQIKPSAWNGSGTGADTAPMMAVVDNRRPP</sequence>
<protein>
    <submittedName>
        <fullName evidence="2">Uncharacterized protein</fullName>
    </submittedName>
</protein>
<name>A0A4C1U9B3_EUMVA</name>
<accession>A0A4C1U9B3</accession>
<gene>
    <name evidence="2" type="ORF">EVAR_13971_1</name>
</gene>
<evidence type="ECO:0000313" key="3">
    <source>
        <dbReference type="Proteomes" id="UP000299102"/>
    </source>
</evidence>
<proteinExistence type="predicted"/>
<evidence type="ECO:0000256" key="1">
    <source>
        <dbReference type="SAM" id="MobiDB-lite"/>
    </source>
</evidence>